<proteinExistence type="inferred from homology"/>
<dbReference type="InterPro" id="IPR012394">
    <property type="entry name" value="Aldehyde_DH_NAD(P)"/>
</dbReference>
<feature type="domain" description="Aldehyde dehydrogenase" evidence="6">
    <location>
        <begin position="4"/>
        <end position="460"/>
    </location>
</feature>
<organism evidence="7 8">
    <name type="scientific">[Mycobacterium] nativiensis</name>
    <dbReference type="NCBI Taxonomy" id="2855503"/>
    <lineage>
        <taxon>Bacteria</taxon>
        <taxon>Bacillati</taxon>
        <taxon>Actinomycetota</taxon>
        <taxon>Actinomycetes</taxon>
        <taxon>Mycobacteriales</taxon>
        <taxon>Mycobacteriaceae</taxon>
        <taxon>Mycolicibacter</taxon>
    </lineage>
</organism>
<evidence type="ECO:0000256" key="3">
    <source>
        <dbReference type="PIRNR" id="PIRNR036492"/>
    </source>
</evidence>
<dbReference type="InterPro" id="IPR029510">
    <property type="entry name" value="Ald_DH_CS_GLU"/>
</dbReference>
<name>A0ABU5XPV1_9MYCO</name>
<dbReference type="Gene3D" id="3.40.605.10">
    <property type="entry name" value="Aldehyde Dehydrogenase, Chain A, domain 1"/>
    <property type="match status" value="1"/>
</dbReference>
<evidence type="ECO:0000256" key="2">
    <source>
        <dbReference type="ARBA" id="ARBA00023002"/>
    </source>
</evidence>
<dbReference type="CDD" id="cd07099">
    <property type="entry name" value="ALDH_DDALDH"/>
    <property type="match status" value="1"/>
</dbReference>
<gene>
    <name evidence="7" type="ORF">KV113_00405</name>
</gene>
<keyword evidence="8" id="KW-1185">Reference proteome</keyword>
<dbReference type="InterPro" id="IPR016162">
    <property type="entry name" value="Ald_DH_N"/>
</dbReference>
<keyword evidence="2 3" id="KW-0560">Oxidoreductase</keyword>
<comment type="similarity">
    <text evidence="1 3 5">Belongs to the aldehyde dehydrogenase family.</text>
</comment>
<dbReference type="PIRSF" id="PIRSF036492">
    <property type="entry name" value="ALDH"/>
    <property type="match status" value="1"/>
</dbReference>
<evidence type="ECO:0000259" key="6">
    <source>
        <dbReference type="Pfam" id="PF00171"/>
    </source>
</evidence>
<dbReference type="InterPro" id="IPR016161">
    <property type="entry name" value="Ald_DH/histidinol_DH"/>
</dbReference>
<dbReference type="InterPro" id="IPR016163">
    <property type="entry name" value="Ald_DH_C"/>
</dbReference>
<dbReference type="SUPFAM" id="SSF53720">
    <property type="entry name" value="ALDH-like"/>
    <property type="match status" value="1"/>
</dbReference>
<evidence type="ECO:0000256" key="1">
    <source>
        <dbReference type="ARBA" id="ARBA00009986"/>
    </source>
</evidence>
<dbReference type="PANTHER" id="PTHR11699">
    <property type="entry name" value="ALDEHYDE DEHYDROGENASE-RELATED"/>
    <property type="match status" value="1"/>
</dbReference>
<dbReference type="Proteomes" id="UP001298593">
    <property type="component" value="Unassembled WGS sequence"/>
</dbReference>
<dbReference type="Gene3D" id="3.40.309.10">
    <property type="entry name" value="Aldehyde Dehydrogenase, Chain A, domain 2"/>
    <property type="match status" value="1"/>
</dbReference>
<accession>A0ABU5XPV1</accession>
<evidence type="ECO:0000256" key="4">
    <source>
        <dbReference type="PROSITE-ProRule" id="PRU10007"/>
    </source>
</evidence>
<reference evidence="7 8" key="1">
    <citation type="submission" date="2023-12" db="EMBL/GenBank/DDBJ databases">
        <title>Description of new species of Mycobacterium terrae complex isolated from sewage at the Sao Paulo Zoological Park Foundation in Brazil.</title>
        <authorList>
            <person name="Romagnoli C.L."/>
            <person name="Conceicao E.C."/>
            <person name="Machado E."/>
            <person name="Barreto L.B.P.F."/>
            <person name="Sharma A."/>
            <person name="Silva N.M."/>
            <person name="Marques L.E."/>
            <person name="Juliana M.A."/>
            <person name="Lourenco M.C.S."/>
            <person name="Digiampietri L.A."/>
            <person name="Suffys P.N."/>
            <person name="Viana-Niero C."/>
        </authorList>
    </citation>
    <scope>NUCLEOTIDE SEQUENCE [LARGE SCALE GENOMIC DNA]</scope>
    <source>
        <strain evidence="7 8">MYC340</strain>
    </source>
</reference>
<protein>
    <recommendedName>
        <fullName evidence="3">Aldehyde dehydrogenase</fullName>
    </recommendedName>
</protein>
<evidence type="ECO:0000313" key="7">
    <source>
        <dbReference type="EMBL" id="MEB3030004.1"/>
    </source>
</evidence>
<evidence type="ECO:0000256" key="5">
    <source>
        <dbReference type="RuleBase" id="RU003345"/>
    </source>
</evidence>
<dbReference type="PROSITE" id="PS00687">
    <property type="entry name" value="ALDEHYDE_DEHYDR_GLU"/>
    <property type="match status" value="1"/>
</dbReference>
<feature type="active site" evidence="4">
    <location>
        <position position="233"/>
    </location>
</feature>
<evidence type="ECO:0000313" key="8">
    <source>
        <dbReference type="Proteomes" id="UP001298593"/>
    </source>
</evidence>
<dbReference type="Pfam" id="PF00171">
    <property type="entry name" value="Aldedh"/>
    <property type="match status" value="1"/>
</dbReference>
<dbReference type="InterPro" id="IPR015590">
    <property type="entry name" value="Aldehyde_DH_dom"/>
</dbReference>
<dbReference type="EMBL" id="JAYJJU010000001">
    <property type="protein sequence ID" value="MEB3030004.1"/>
    <property type="molecule type" value="Genomic_DNA"/>
</dbReference>
<dbReference type="RefSeq" id="WP_224973270.1">
    <property type="nucleotide sequence ID" value="NZ_JAYJJU010000001.1"/>
</dbReference>
<comment type="caution">
    <text evidence="7">The sequence shown here is derived from an EMBL/GenBank/DDBJ whole genome shotgun (WGS) entry which is preliminary data.</text>
</comment>
<sequence>MTDTRIDVRSPADASIVGSVASLSATEVAAAVTGIRTEQPGWETLGIRGRREWLERYRDWLLDHDDEVTGLLQAETSKPLQEARLELAMSLDLINYYCKNAEAFLADEHPRGHSVITKSKRLTITRHPYPVVGVITPWNVPLLIALADSAPALLAGAAVVVKPSELTPLATQRVIDGWQEIGAPGVFVCTPGAGATGAAVVEEADFIQFTGSTRTGIRIGRRAAERLIPSSLELGGKDAMIVLADADLERASNAAVWGGMFNSGQACVSVERVYVEASVHDEFVRRVTQKAWTVRVGTNDGASKADIGPLISSTQLAIVTTQVQDAVSKGATVVTGGERAQPQGGAFFQPTVLTGVDHTMQVMQEETFGPTLPIMKVANATEAIRLANDSPYGLSASVWTRNTERGREVARRLEAGAVNVNDVLSNLFLFPAPHAGWKKSGTGERLGGAAGIRKYCREQAIIESRITPHDEPLWFPYTPGKHRLIWRLLRFMIARDANRKLRKFGR</sequence>